<feature type="compositionally biased region" description="Acidic residues" evidence="1">
    <location>
        <begin position="54"/>
        <end position="64"/>
    </location>
</feature>
<dbReference type="AlphaFoldDB" id="A0AAV5TZW2"/>
<feature type="region of interest" description="Disordered" evidence="1">
    <location>
        <begin position="46"/>
        <end position="66"/>
    </location>
</feature>
<evidence type="ECO:0000313" key="3">
    <source>
        <dbReference type="Proteomes" id="UP001432027"/>
    </source>
</evidence>
<evidence type="ECO:0000256" key="1">
    <source>
        <dbReference type="SAM" id="MobiDB-lite"/>
    </source>
</evidence>
<name>A0AAV5TZW2_9BILA</name>
<gene>
    <name evidence="2" type="ORF">PENTCL1PPCAC_22241</name>
</gene>
<evidence type="ECO:0000313" key="2">
    <source>
        <dbReference type="EMBL" id="GMT00067.1"/>
    </source>
</evidence>
<reference evidence="2" key="1">
    <citation type="submission" date="2023-10" db="EMBL/GenBank/DDBJ databases">
        <title>Genome assembly of Pristionchus species.</title>
        <authorList>
            <person name="Yoshida K."/>
            <person name="Sommer R.J."/>
        </authorList>
    </citation>
    <scope>NUCLEOTIDE SEQUENCE</scope>
    <source>
        <strain evidence="2">RS0144</strain>
    </source>
</reference>
<proteinExistence type="predicted"/>
<feature type="non-terminal residue" evidence="2">
    <location>
        <position position="1"/>
    </location>
</feature>
<dbReference type="Proteomes" id="UP001432027">
    <property type="component" value="Unassembled WGS sequence"/>
</dbReference>
<protein>
    <submittedName>
        <fullName evidence="2">Uncharacterized protein</fullName>
    </submittedName>
</protein>
<sequence>DMSHLESSGDRSSKRVKLERKKPYVFVCDESHCINVYDLHGRKIASKDSREPSRDDEEYEEMEESDKMKIDLEVLTKDTHFKESELAIPEKTYGDYFPGGVQYFDNVYLSETGRMDAIDLMKDVDADELRIFFDDDQEDEIDWDNPVELATLSDMTYASLLATCEKRKKVKIEFILDSISAGEWREREGMLSRRLSLESLHVELYKEGANEFLAELFGIKFMRKKLENTVKFFSREEGKKVLCDEKNGDFSIHFFDGLLRTEIYGFR</sequence>
<organism evidence="2 3">
    <name type="scientific">Pristionchus entomophagus</name>
    <dbReference type="NCBI Taxonomy" id="358040"/>
    <lineage>
        <taxon>Eukaryota</taxon>
        <taxon>Metazoa</taxon>
        <taxon>Ecdysozoa</taxon>
        <taxon>Nematoda</taxon>
        <taxon>Chromadorea</taxon>
        <taxon>Rhabditida</taxon>
        <taxon>Rhabditina</taxon>
        <taxon>Diplogasteromorpha</taxon>
        <taxon>Diplogasteroidea</taxon>
        <taxon>Neodiplogasteridae</taxon>
        <taxon>Pristionchus</taxon>
    </lineage>
</organism>
<accession>A0AAV5TZW2</accession>
<comment type="caution">
    <text evidence="2">The sequence shown here is derived from an EMBL/GenBank/DDBJ whole genome shotgun (WGS) entry which is preliminary data.</text>
</comment>
<dbReference type="EMBL" id="BTSX01000005">
    <property type="protein sequence ID" value="GMT00067.1"/>
    <property type="molecule type" value="Genomic_DNA"/>
</dbReference>
<keyword evidence="3" id="KW-1185">Reference proteome</keyword>